<dbReference type="Pfam" id="PF07103">
    <property type="entry name" value="DUF1365"/>
    <property type="match status" value="1"/>
</dbReference>
<name>S3CW20_OPHP1</name>
<evidence type="ECO:0000313" key="1">
    <source>
        <dbReference type="EMBL" id="EPE04995.1"/>
    </source>
</evidence>
<organism evidence="1 2">
    <name type="scientific">Ophiostoma piceae (strain UAMH 11346)</name>
    <name type="common">Sap stain fungus</name>
    <dbReference type="NCBI Taxonomy" id="1262450"/>
    <lineage>
        <taxon>Eukaryota</taxon>
        <taxon>Fungi</taxon>
        <taxon>Dikarya</taxon>
        <taxon>Ascomycota</taxon>
        <taxon>Pezizomycotina</taxon>
        <taxon>Sordariomycetes</taxon>
        <taxon>Sordariomycetidae</taxon>
        <taxon>Ophiostomatales</taxon>
        <taxon>Ophiostomataceae</taxon>
        <taxon>Ophiostoma</taxon>
    </lineage>
</organism>
<protein>
    <submittedName>
        <fullName evidence="1">Cyclopropane-fatty-acyl-phospholipid synthase</fullName>
    </submittedName>
</protein>
<dbReference type="AlphaFoldDB" id="S3CW20"/>
<dbReference type="InterPro" id="IPR010775">
    <property type="entry name" value="DUF1365"/>
</dbReference>
<gene>
    <name evidence="1" type="ORF">F503_00149</name>
</gene>
<dbReference type="HOGENOM" id="CLU_020424_1_0_1"/>
<dbReference type="VEuPathDB" id="FungiDB:F503_00149"/>
<dbReference type="PANTHER" id="PTHR33973:SF4">
    <property type="entry name" value="OS07G0153300 PROTEIN"/>
    <property type="match status" value="1"/>
</dbReference>
<dbReference type="EMBL" id="KE148158">
    <property type="protein sequence ID" value="EPE04995.1"/>
    <property type="molecule type" value="Genomic_DNA"/>
</dbReference>
<dbReference type="Proteomes" id="UP000016923">
    <property type="component" value="Unassembled WGS sequence"/>
</dbReference>
<sequence>MSVPSVAFASSIPWPLAASTACALHAYSTLLGSRTDGLLLLSALGLQARRQLSSYIAIAFSKILSPEIPGSSLGVALAVVVSAALTYRVASGWVSSQKEEITYTTSRWTGPGKPLLLPCVTTHTRKFPEKHSFVYSYLVVGVPVGWSGVSGGMVSVSPPGACRNNRRKGWFDIDANDYLERGNGHLGLRGKLDTHLRDAHNVDPAAYPHAYLVTAARFLGYHFNPVSFWYLYDADKTLAAMILEVNNTFGERRMYFLSREESGSEAKDSPQLFKQKWPKDLHVSPFNSRKGSYELLANDPLAPSMQGTGPLSAKIVLRSSSDHSKIVACLASERRPADSTSPHAFDPEAMSLWQRIRFLAGWWWVGFATFPRIVRQAGILFFSKKLHVWFRPEPLEKSMGRLADETEQKLEVVFRQYLRHLVESSGGTGSSQSLAVKYVPCGIANGSAETFYSRPEAASLSGNNNGQCHVTRQKGPTEKIEFRVLTPVFYTRFVYYAHDVEALFCELRESCTVSISPPSAATVFTKQVLARARPPPPLEVSNPIDFYMFSAIQKLRRRPKQLESPVTWPKNVYASGTSQTSATPTSPFTVSDVRGFRPSAMDGYILSLAGDEDKDKAVVGLHKVYRSTVLKLFIADRMALGALSLLQLEILVLRILAAWVVAHIMLAWL</sequence>
<proteinExistence type="predicted"/>
<evidence type="ECO:0000313" key="2">
    <source>
        <dbReference type="Proteomes" id="UP000016923"/>
    </source>
</evidence>
<dbReference type="OrthoDB" id="3340520at2759"/>
<dbReference type="eggNOG" id="ENOG502RGVU">
    <property type="taxonomic scope" value="Eukaryota"/>
</dbReference>
<reference evidence="1 2" key="1">
    <citation type="journal article" date="2013" name="BMC Genomics">
        <title>The genome and transcriptome of the pine saprophyte Ophiostoma piceae, and a comparison with the bark beetle-associated pine pathogen Grosmannia clavigera.</title>
        <authorList>
            <person name="Haridas S."/>
            <person name="Wang Y."/>
            <person name="Lim L."/>
            <person name="Massoumi Alamouti S."/>
            <person name="Jackman S."/>
            <person name="Docking R."/>
            <person name="Robertson G."/>
            <person name="Birol I."/>
            <person name="Bohlmann J."/>
            <person name="Breuil C."/>
        </authorList>
    </citation>
    <scope>NUCLEOTIDE SEQUENCE [LARGE SCALE GENOMIC DNA]</scope>
    <source>
        <strain evidence="1 2">UAMH 11346</strain>
    </source>
</reference>
<accession>S3CW20</accession>
<keyword evidence="2" id="KW-1185">Reference proteome</keyword>
<dbReference type="PANTHER" id="PTHR33973">
    <property type="entry name" value="OS07G0153300 PROTEIN"/>
    <property type="match status" value="1"/>
</dbReference>